<feature type="compositionally biased region" description="Polar residues" evidence="1">
    <location>
        <begin position="1"/>
        <end position="19"/>
    </location>
</feature>
<keyword evidence="3" id="KW-1185">Reference proteome</keyword>
<feature type="compositionally biased region" description="Basic residues" evidence="1">
    <location>
        <begin position="27"/>
        <end position="45"/>
    </location>
</feature>
<evidence type="ECO:0000313" key="2">
    <source>
        <dbReference type="EMBL" id="ORZ34982.1"/>
    </source>
</evidence>
<dbReference type="Proteomes" id="UP000193411">
    <property type="component" value="Unassembled WGS sequence"/>
</dbReference>
<reference evidence="2 3" key="1">
    <citation type="submission" date="2016-07" db="EMBL/GenBank/DDBJ databases">
        <title>Pervasive Adenine N6-methylation of Active Genes in Fungi.</title>
        <authorList>
            <consortium name="DOE Joint Genome Institute"/>
            <person name="Mondo S.J."/>
            <person name="Dannebaum R.O."/>
            <person name="Kuo R.C."/>
            <person name="Labutti K."/>
            <person name="Haridas S."/>
            <person name="Kuo A."/>
            <person name="Salamov A."/>
            <person name="Ahrendt S.R."/>
            <person name="Lipzen A."/>
            <person name="Sullivan W."/>
            <person name="Andreopoulos W.B."/>
            <person name="Clum A."/>
            <person name="Lindquist E."/>
            <person name="Daum C."/>
            <person name="Ramamoorthy G.K."/>
            <person name="Gryganskyi A."/>
            <person name="Culley D."/>
            <person name="Magnuson J.K."/>
            <person name="James T.Y."/>
            <person name="O'Malley M.A."/>
            <person name="Stajich J.E."/>
            <person name="Spatafora J.W."/>
            <person name="Visel A."/>
            <person name="Grigoriev I.V."/>
        </authorList>
    </citation>
    <scope>NUCLEOTIDE SEQUENCE [LARGE SCALE GENOMIC DNA]</scope>
    <source>
        <strain evidence="2 3">PL171</strain>
    </source>
</reference>
<proteinExistence type="predicted"/>
<dbReference type="EMBL" id="MCFL01000025">
    <property type="protein sequence ID" value="ORZ34982.1"/>
    <property type="molecule type" value="Genomic_DNA"/>
</dbReference>
<dbReference type="AlphaFoldDB" id="A0A1Y2HPE5"/>
<feature type="region of interest" description="Disordered" evidence="1">
    <location>
        <begin position="1"/>
        <end position="50"/>
    </location>
</feature>
<protein>
    <submittedName>
        <fullName evidence="2">Uncharacterized protein</fullName>
    </submittedName>
</protein>
<evidence type="ECO:0000256" key="1">
    <source>
        <dbReference type="SAM" id="MobiDB-lite"/>
    </source>
</evidence>
<comment type="caution">
    <text evidence="2">The sequence shown here is derived from an EMBL/GenBank/DDBJ whole genome shotgun (WGS) entry which is preliminary data.</text>
</comment>
<gene>
    <name evidence="2" type="ORF">BCR44DRAFT_1435539</name>
</gene>
<name>A0A1Y2HPE5_9FUNG</name>
<feature type="non-terminal residue" evidence="2">
    <location>
        <position position="122"/>
    </location>
</feature>
<evidence type="ECO:0000313" key="3">
    <source>
        <dbReference type="Proteomes" id="UP000193411"/>
    </source>
</evidence>
<organism evidence="2 3">
    <name type="scientific">Catenaria anguillulae PL171</name>
    <dbReference type="NCBI Taxonomy" id="765915"/>
    <lineage>
        <taxon>Eukaryota</taxon>
        <taxon>Fungi</taxon>
        <taxon>Fungi incertae sedis</taxon>
        <taxon>Blastocladiomycota</taxon>
        <taxon>Blastocladiomycetes</taxon>
        <taxon>Blastocladiales</taxon>
        <taxon>Catenariaceae</taxon>
        <taxon>Catenaria</taxon>
    </lineage>
</organism>
<accession>A0A1Y2HPE5</accession>
<sequence>MNSSSSVESTTGKLQSSIHKVTLSRANAHRNLPRRTATRRRHRGFPRMTFGATKCPSERAVFAMHSAIRMLARVSVSQEHDQCGVIVCTVVVVVIRFQSLCILPGKMNNKPARRHARRGAIG</sequence>